<proteinExistence type="predicted"/>
<keyword evidence="1" id="KW-0238">DNA-binding</keyword>
<dbReference type="Proteomes" id="UP000192328">
    <property type="component" value="Unassembled WGS sequence"/>
</dbReference>
<accession>A0AC61PLU6</accession>
<protein>
    <submittedName>
        <fullName evidence="1">Predicted DNA-binding protein, MmcQ/YjbR family</fullName>
    </submittedName>
</protein>
<evidence type="ECO:0000313" key="1">
    <source>
        <dbReference type="EMBL" id="SMC65241.1"/>
    </source>
</evidence>
<name>A0AC61PLU6_9FIRM</name>
<reference evidence="1" key="1">
    <citation type="submission" date="2017-04" db="EMBL/GenBank/DDBJ databases">
        <authorList>
            <person name="Varghese N."/>
            <person name="Submissions S."/>
        </authorList>
    </citation>
    <scope>NUCLEOTIDE SEQUENCE</scope>
    <source>
        <strain evidence="1">WTE2008</strain>
    </source>
</reference>
<dbReference type="EMBL" id="FWXZ01000003">
    <property type="protein sequence ID" value="SMC65241.1"/>
    <property type="molecule type" value="Genomic_DNA"/>
</dbReference>
<comment type="caution">
    <text evidence="1">The sequence shown here is derived from an EMBL/GenBank/DDBJ whole genome shotgun (WGS) entry which is preliminary data.</text>
</comment>
<sequence length="131" mass="14971">MTKQELIDYIFDTYSVEPDYPFPRDDVSCVFRHIDNRKWFGIAMVIPYRTLGISRKGNVDILNIKCDPIIAGSLRGKPGFCPAYHMNKDKWITVLLDGSAGQEELISLLDMSYSMTASKVRKTSKEKTNED</sequence>
<gene>
    <name evidence="1" type="ORF">SAMN06297397_1781</name>
</gene>
<keyword evidence="2" id="KW-1185">Reference proteome</keyword>
<organism evidence="1 2">
    <name type="scientific">Aristaeella lactis</name>
    <dbReference type="NCBI Taxonomy" id="3046383"/>
    <lineage>
        <taxon>Bacteria</taxon>
        <taxon>Bacillati</taxon>
        <taxon>Bacillota</taxon>
        <taxon>Clostridia</taxon>
        <taxon>Eubacteriales</taxon>
        <taxon>Aristaeellaceae</taxon>
        <taxon>Aristaeella</taxon>
    </lineage>
</organism>
<evidence type="ECO:0000313" key="2">
    <source>
        <dbReference type="Proteomes" id="UP000192328"/>
    </source>
</evidence>